<accession>A0A0D9Y453</accession>
<feature type="transmembrane region" description="Helical" evidence="6">
    <location>
        <begin position="280"/>
        <end position="302"/>
    </location>
</feature>
<organism evidence="7">
    <name type="scientific">Oryza glumipatula</name>
    <dbReference type="NCBI Taxonomy" id="40148"/>
    <lineage>
        <taxon>Eukaryota</taxon>
        <taxon>Viridiplantae</taxon>
        <taxon>Streptophyta</taxon>
        <taxon>Embryophyta</taxon>
        <taxon>Tracheophyta</taxon>
        <taxon>Spermatophyta</taxon>
        <taxon>Magnoliopsida</taxon>
        <taxon>Liliopsida</taxon>
        <taxon>Poales</taxon>
        <taxon>Poaceae</taxon>
        <taxon>BOP clade</taxon>
        <taxon>Oryzoideae</taxon>
        <taxon>Oryzeae</taxon>
        <taxon>Oryzinae</taxon>
        <taxon>Oryza</taxon>
    </lineage>
</organism>
<evidence type="ECO:0000256" key="3">
    <source>
        <dbReference type="ARBA" id="ARBA00022692"/>
    </source>
</evidence>
<evidence type="ECO:0000256" key="1">
    <source>
        <dbReference type="ARBA" id="ARBA00004141"/>
    </source>
</evidence>
<name>A0A0D9Y453_9ORYZ</name>
<feature type="transmembrane region" description="Helical" evidence="6">
    <location>
        <begin position="213"/>
        <end position="233"/>
    </location>
</feature>
<dbReference type="STRING" id="40148.A0A0D9Y453"/>
<evidence type="ECO:0000256" key="5">
    <source>
        <dbReference type="ARBA" id="ARBA00023136"/>
    </source>
</evidence>
<comment type="subcellular location">
    <subcellularLocation>
        <location evidence="1">Membrane</location>
        <topology evidence="1">Multi-pass membrane protein</topology>
    </subcellularLocation>
</comment>
<proteinExistence type="inferred from homology"/>
<feature type="transmembrane region" description="Helical" evidence="6">
    <location>
        <begin position="104"/>
        <end position="121"/>
    </location>
</feature>
<sequence>MMKAAGICSGLAYKARHGQTKTNALIWEFMSLVQRKHTHELSLSGVRSWGSMTLGSGGMAAEEGGGNGEAAARGERCVVVAVEETCCACAQLVVGPPNPMMARYVYAFVFLATNLLAWTLRDFGHPVLAELRRLRGSCQGAGYCLGAEGVLRGVSGDPARQCHPVHHLAERLLPVRDQPEEMVQVVSIAAYVGSILGVVLMYVWYAPRPSCKLNILFITVTLVLVQLMTGVSLSSKVKAGYLAPGLMGVYIVFLCWTAIRSEPHTEICNKKAEVATSADWVNIASFVIAVIVIVTATFATGIDSKCLQFKKAESEQPEDDDIPYGFGFFHFVFAMGAMYFAMLFVGWNANQTMEK</sequence>
<evidence type="ECO:0000256" key="6">
    <source>
        <dbReference type="SAM" id="Phobius"/>
    </source>
</evidence>
<reference evidence="7" key="2">
    <citation type="submission" date="2015-04" db="UniProtKB">
        <authorList>
            <consortium name="EnsemblPlants"/>
        </authorList>
    </citation>
    <scope>IDENTIFICATION</scope>
</reference>
<protein>
    <recommendedName>
        <fullName evidence="9">Serine incorporator</fullName>
    </recommendedName>
</protein>
<evidence type="ECO:0000256" key="4">
    <source>
        <dbReference type="ARBA" id="ARBA00022989"/>
    </source>
</evidence>
<dbReference type="InterPro" id="IPR005016">
    <property type="entry name" value="TDE1/TMS"/>
</dbReference>
<comment type="similarity">
    <text evidence="2">Belongs to the TDE1 family.</text>
</comment>
<keyword evidence="5 6" id="KW-0472">Membrane</keyword>
<evidence type="ECO:0000313" key="7">
    <source>
        <dbReference type="EnsemblPlants" id="OGLUM01G05650.1"/>
    </source>
</evidence>
<dbReference type="PANTHER" id="PTHR10383:SF63">
    <property type="entry name" value="OS01G0179800 PROTEIN"/>
    <property type="match status" value="1"/>
</dbReference>
<dbReference type="EnsemblPlants" id="OGLUM01G05650.1">
    <property type="protein sequence ID" value="OGLUM01G05650.1"/>
    <property type="gene ID" value="OGLUM01G05650"/>
</dbReference>
<feature type="transmembrane region" description="Helical" evidence="6">
    <location>
        <begin position="322"/>
        <end position="347"/>
    </location>
</feature>
<keyword evidence="3 6" id="KW-0812">Transmembrane</keyword>
<dbReference type="Pfam" id="PF03348">
    <property type="entry name" value="Serinc"/>
    <property type="match status" value="1"/>
</dbReference>
<dbReference type="GO" id="GO:0016020">
    <property type="term" value="C:membrane"/>
    <property type="evidence" value="ECO:0007669"/>
    <property type="project" value="UniProtKB-SubCell"/>
</dbReference>
<reference evidence="7" key="1">
    <citation type="submission" date="2013-08" db="EMBL/GenBank/DDBJ databases">
        <title>Oryza genome evolution.</title>
        <authorList>
            <person name="Wing R.A."/>
            <person name="Panaud O."/>
            <person name="Oliveira A.C."/>
        </authorList>
    </citation>
    <scope>NUCLEOTIDE SEQUENCE</scope>
</reference>
<feature type="transmembrane region" description="Helical" evidence="6">
    <location>
        <begin position="239"/>
        <end position="259"/>
    </location>
</feature>
<dbReference type="HOGENOM" id="CLU_781624_0_0_1"/>
<dbReference type="eggNOG" id="KOG2592">
    <property type="taxonomic scope" value="Eukaryota"/>
</dbReference>
<keyword evidence="8" id="KW-1185">Reference proteome</keyword>
<evidence type="ECO:0000256" key="2">
    <source>
        <dbReference type="ARBA" id="ARBA00006665"/>
    </source>
</evidence>
<dbReference type="Gramene" id="OGLUM01G05650.1">
    <property type="protein sequence ID" value="OGLUM01G05650.1"/>
    <property type="gene ID" value="OGLUM01G05650"/>
</dbReference>
<reference evidence="7" key="3">
    <citation type="submission" date="2018-05" db="EMBL/GenBank/DDBJ databases">
        <title>OgluRS3 (Oryza glumaepatula Reference Sequence Version 3).</title>
        <authorList>
            <person name="Zhang J."/>
            <person name="Kudrna D."/>
            <person name="Lee S."/>
            <person name="Talag J."/>
            <person name="Welchert J."/>
            <person name="Wing R.A."/>
        </authorList>
    </citation>
    <scope>NUCLEOTIDE SEQUENCE [LARGE SCALE GENOMIC DNA]</scope>
</reference>
<dbReference type="PANTHER" id="PTHR10383">
    <property type="entry name" value="SERINE INCORPORATOR"/>
    <property type="match status" value="1"/>
</dbReference>
<keyword evidence="4 6" id="KW-1133">Transmembrane helix</keyword>
<evidence type="ECO:0008006" key="9">
    <source>
        <dbReference type="Google" id="ProtNLM"/>
    </source>
</evidence>
<dbReference type="AlphaFoldDB" id="A0A0D9Y453"/>
<evidence type="ECO:0000313" key="8">
    <source>
        <dbReference type="Proteomes" id="UP000026961"/>
    </source>
</evidence>
<dbReference type="Proteomes" id="UP000026961">
    <property type="component" value="Chromosome 1"/>
</dbReference>
<feature type="transmembrane region" description="Helical" evidence="6">
    <location>
        <begin position="182"/>
        <end position="206"/>
    </location>
</feature>